<proteinExistence type="predicted"/>
<dbReference type="RefSeq" id="WP_253526770.1">
    <property type="nucleotide sequence ID" value="NZ_JAMZEL010000002.1"/>
</dbReference>
<evidence type="ECO:0000313" key="2">
    <source>
        <dbReference type="EMBL" id="MCP1382527.1"/>
    </source>
</evidence>
<gene>
    <name evidence="2" type="ORF">NCI00_08840</name>
</gene>
<accession>A0ABT1FLD4</accession>
<keyword evidence="3" id="KW-1185">Reference proteome</keyword>
<feature type="chain" id="PRO_5045408792" description="Por secretion system C-terminal sorting domain-containing protein" evidence="1">
    <location>
        <begin position="18"/>
        <end position="130"/>
    </location>
</feature>
<evidence type="ECO:0008006" key="4">
    <source>
        <dbReference type="Google" id="ProtNLM"/>
    </source>
</evidence>
<name>A0ABT1FLD4_9BACT</name>
<comment type="caution">
    <text evidence="2">The sequence shown here is derived from an EMBL/GenBank/DDBJ whole genome shotgun (WGS) entry which is preliminary data.</text>
</comment>
<dbReference type="Proteomes" id="UP001204772">
    <property type="component" value="Unassembled WGS sequence"/>
</dbReference>
<keyword evidence="1" id="KW-0732">Signal</keyword>
<organism evidence="2 3">
    <name type="scientific">Runella salmonicolor</name>
    <dbReference type="NCBI Taxonomy" id="2950278"/>
    <lineage>
        <taxon>Bacteria</taxon>
        <taxon>Pseudomonadati</taxon>
        <taxon>Bacteroidota</taxon>
        <taxon>Cytophagia</taxon>
        <taxon>Cytophagales</taxon>
        <taxon>Spirosomataceae</taxon>
        <taxon>Runella</taxon>
    </lineage>
</organism>
<evidence type="ECO:0000313" key="3">
    <source>
        <dbReference type="Proteomes" id="UP001204772"/>
    </source>
</evidence>
<sequence>MKTSLLLLLLLSGRVVGENLLVQSNVETATFMAALFPVSNAMKIRVLVSKKTEGKFFIRLKDEKGSLIYADKLPKHIYQHRYDFDLTQLECGKYIIEMVGNDGSYVVKHIQKEQAILAIPVVSNKIICLD</sequence>
<evidence type="ECO:0000256" key="1">
    <source>
        <dbReference type="SAM" id="SignalP"/>
    </source>
</evidence>
<dbReference type="EMBL" id="JAMZEL010000002">
    <property type="protein sequence ID" value="MCP1382527.1"/>
    <property type="molecule type" value="Genomic_DNA"/>
</dbReference>
<feature type="signal peptide" evidence="1">
    <location>
        <begin position="1"/>
        <end position="17"/>
    </location>
</feature>
<protein>
    <recommendedName>
        <fullName evidence="4">Por secretion system C-terminal sorting domain-containing protein</fullName>
    </recommendedName>
</protein>
<reference evidence="2 3" key="1">
    <citation type="submission" date="2022-06" db="EMBL/GenBank/DDBJ databases">
        <title>Runella sp. S5 genome sequencing.</title>
        <authorList>
            <person name="Park S."/>
        </authorList>
    </citation>
    <scope>NUCLEOTIDE SEQUENCE [LARGE SCALE GENOMIC DNA]</scope>
    <source>
        <strain evidence="2 3">S5</strain>
    </source>
</reference>